<comment type="caution">
    <text evidence="1">The sequence shown here is derived from an EMBL/GenBank/DDBJ whole genome shotgun (WGS) entry which is preliminary data.</text>
</comment>
<dbReference type="Proteomes" id="UP000289238">
    <property type="component" value="Unassembled WGS sequence"/>
</dbReference>
<name>A0A4V1KQE3_9FLAO</name>
<evidence type="ECO:0000313" key="2">
    <source>
        <dbReference type="Proteomes" id="UP000289238"/>
    </source>
</evidence>
<dbReference type="RefSeq" id="WP_128758386.1">
    <property type="nucleotide sequence ID" value="NZ_QOVM01000006.1"/>
</dbReference>
<dbReference type="AlphaFoldDB" id="A0A4V1KQE3"/>
<gene>
    <name evidence="1" type="ORF">DSM00_2629</name>
</gene>
<protein>
    <submittedName>
        <fullName evidence="1">Uncharacterized protein</fullName>
    </submittedName>
</protein>
<organism evidence="1 2">
    <name type="scientific">Leeuwenhoekiella aequorea</name>
    <dbReference type="NCBI Taxonomy" id="283736"/>
    <lineage>
        <taxon>Bacteria</taxon>
        <taxon>Pseudomonadati</taxon>
        <taxon>Bacteroidota</taxon>
        <taxon>Flavobacteriia</taxon>
        <taxon>Flavobacteriales</taxon>
        <taxon>Flavobacteriaceae</taxon>
        <taxon>Leeuwenhoekiella</taxon>
    </lineage>
</organism>
<sequence length="171" mass="19722">MQYSITHEASFKHLEVYSLTPVGESTSLFIEFRDRIALEHPEKLTHILSCLEQLGKRGALISLLRNEQSGSELLAIPKKNYKTPPTYQKDGLPSKNMLRLYCHRLNENVLFVFSGGLKTTNDPLKCPNVKQHFLNGQDFCNAIDRAIQENEIYWIDDYTDIDCEDNFIIEL</sequence>
<reference evidence="1 2" key="1">
    <citation type="submission" date="2018-07" db="EMBL/GenBank/DDBJ databases">
        <title>Leeuwenhoekiella genomics.</title>
        <authorList>
            <person name="Tahon G."/>
            <person name="Willems A."/>
        </authorList>
    </citation>
    <scope>NUCLEOTIDE SEQUENCE [LARGE SCALE GENOMIC DNA]</scope>
    <source>
        <strain evidence="1 2">LMG 22550</strain>
    </source>
</reference>
<dbReference type="OrthoDB" id="662471at2"/>
<keyword evidence="2" id="KW-1185">Reference proteome</keyword>
<accession>A0A4V1KQE3</accession>
<dbReference type="EMBL" id="QOVM01000006">
    <property type="protein sequence ID" value="RXG21112.1"/>
    <property type="molecule type" value="Genomic_DNA"/>
</dbReference>
<evidence type="ECO:0000313" key="1">
    <source>
        <dbReference type="EMBL" id="RXG21112.1"/>
    </source>
</evidence>
<proteinExistence type="predicted"/>